<evidence type="ECO:0000256" key="2">
    <source>
        <dbReference type="SAM" id="SignalP"/>
    </source>
</evidence>
<evidence type="ECO:0008006" key="5">
    <source>
        <dbReference type="Google" id="ProtNLM"/>
    </source>
</evidence>
<keyword evidence="2" id="KW-0732">Signal</keyword>
<feature type="transmembrane region" description="Helical" evidence="1">
    <location>
        <begin position="171"/>
        <end position="188"/>
    </location>
</feature>
<keyword evidence="1" id="KW-0812">Transmembrane</keyword>
<evidence type="ECO:0000313" key="3">
    <source>
        <dbReference type="EMBL" id="QIQ05998.1"/>
    </source>
</evidence>
<evidence type="ECO:0000256" key="1">
    <source>
        <dbReference type="SAM" id="Phobius"/>
    </source>
</evidence>
<reference evidence="3 4" key="1">
    <citation type="submission" date="2020-03" db="EMBL/GenBank/DDBJ databases">
        <title>A novel species.</title>
        <authorList>
            <person name="Gao J."/>
        </authorList>
    </citation>
    <scope>NUCLEOTIDE SEQUENCE [LARGE SCALE GENOMIC DNA]</scope>
    <source>
        <strain evidence="3 4">QMT-12</strain>
    </source>
</reference>
<dbReference type="RefSeq" id="WP_167034638.1">
    <property type="nucleotide sequence ID" value="NZ_CP050177.1"/>
</dbReference>
<dbReference type="EMBL" id="CP050177">
    <property type="protein sequence ID" value="QIQ05998.1"/>
    <property type="molecule type" value="Genomic_DNA"/>
</dbReference>
<keyword evidence="1" id="KW-1133">Transmembrane helix</keyword>
<keyword evidence="4" id="KW-1185">Reference proteome</keyword>
<proteinExistence type="predicted"/>
<organism evidence="3 4">
    <name type="scientific">Streptomyces liangshanensis</name>
    <dbReference type="NCBI Taxonomy" id="2717324"/>
    <lineage>
        <taxon>Bacteria</taxon>
        <taxon>Bacillati</taxon>
        <taxon>Actinomycetota</taxon>
        <taxon>Actinomycetes</taxon>
        <taxon>Kitasatosporales</taxon>
        <taxon>Streptomycetaceae</taxon>
        <taxon>Streptomyces</taxon>
    </lineage>
</organism>
<dbReference type="AlphaFoldDB" id="A0A6G9H619"/>
<keyword evidence="1" id="KW-0472">Membrane</keyword>
<name>A0A6G9H619_9ACTN</name>
<evidence type="ECO:0000313" key="4">
    <source>
        <dbReference type="Proteomes" id="UP000501179"/>
    </source>
</evidence>
<gene>
    <name evidence="3" type="ORF">HA039_30120</name>
</gene>
<sequence>MPTSPSLRSARSRSAAVLGAFALAGASLAGASAAVAAPGDSGDVRIHNAGTPAGNTGDALKVCKFNLSAFNFETVPLVTFTITAEPPTPALPTLTGSITLAAGKGNTADYALPNGTYQLNWTFPGGVPKKKAFKVDCPLGSGEPPLPSGAVAAGGGGVASLDGGDDSSTGLTPWLVTGAVGAAGLLLVRRARRRGHGAA</sequence>
<dbReference type="KEGG" id="slia:HA039_30120"/>
<feature type="signal peptide" evidence="2">
    <location>
        <begin position="1"/>
        <end position="36"/>
    </location>
</feature>
<dbReference type="Proteomes" id="UP000501179">
    <property type="component" value="Chromosome"/>
</dbReference>
<protein>
    <recommendedName>
        <fullName evidence="5">LPXTG cell wall anchor domain-containing protein</fullName>
    </recommendedName>
</protein>
<accession>A0A6G9H619</accession>
<feature type="chain" id="PRO_5026006277" description="LPXTG cell wall anchor domain-containing protein" evidence="2">
    <location>
        <begin position="37"/>
        <end position="199"/>
    </location>
</feature>